<dbReference type="RefSeq" id="YP_008004222.1">
    <property type="nucleotide sequence ID" value="NC_021248.1"/>
</dbReference>
<dbReference type="Proteomes" id="UP000792220">
    <property type="component" value="Genome"/>
</dbReference>
<dbReference type="OrthoDB" id="22768at10239"/>
<name>A0A916KQ07_CBEPV</name>
<sequence length="145" mass="16214">MNEDSISKHLSIMGFMDSNKLNALLNSKTAGSHNDYLKDHKWYKINNTNLSALVYENNGKKYAAKIYMNKDIDDNMGINDVDAYGGESKKRKTNPKNVKNNNKLVNENPSGNGRRKKNVKNAANTPNTSSDYSTNLMGDFNNTSS</sequence>
<dbReference type="EMBL" id="HF679132">
    <property type="protein sequence ID" value="CCU55720.1"/>
    <property type="molecule type" value="Genomic_DNA"/>
</dbReference>
<protein>
    <submittedName>
        <fullName evidence="2">Uncharacterized protein</fullName>
    </submittedName>
</protein>
<keyword evidence="3" id="KW-1185">Reference proteome</keyword>
<evidence type="ECO:0000256" key="1">
    <source>
        <dbReference type="SAM" id="MobiDB-lite"/>
    </source>
</evidence>
<evidence type="ECO:0000313" key="2">
    <source>
        <dbReference type="EMBL" id="CCU55720.1"/>
    </source>
</evidence>
<dbReference type="KEGG" id="vg:15613142"/>
<feature type="compositionally biased region" description="Polar residues" evidence="1">
    <location>
        <begin position="121"/>
        <end position="145"/>
    </location>
</feature>
<feature type="compositionally biased region" description="Low complexity" evidence="1">
    <location>
        <begin position="95"/>
        <end position="108"/>
    </location>
</feature>
<organismHost>
    <name type="scientific">Choristoneura fumiferana</name>
    <name type="common">Spruce budworm moth</name>
    <name type="synonym">Archips fumiferana</name>
    <dbReference type="NCBI Taxonomy" id="7141"/>
</organismHost>
<reference evidence="2" key="1">
    <citation type="journal article" date="2013" name="J. Virol.">
        <title>New Insights into the Evolution of Entomopoxvirinae from the Complete Genome Sequences of Four Entomopoxviruses Infecting Adoxophyes honmai, Choristoneura biennis, Choristoneura rosaceana, and Mythimna separata.</title>
        <authorList>
            <person name="Theze J."/>
            <person name="Takatsuka J."/>
            <person name="Li Z."/>
            <person name="Gallais J."/>
            <person name="Doucet D."/>
            <person name="Arif B."/>
            <person name="Nakai M."/>
            <person name="Herniou E.A."/>
        </authorList>
    </citation>
    <scope>NUCLEOTIDE SEQUENCE</scope>
</reference>
<gene>
    <name evidence="2" type="ORF">CHBEV_152</name>
</gene>
<proteinExistence type="predicted"/>
<accession>A0A916KQ07</accession>
<evidence type="ECO:0000313" key="3">
    <source>
        <dbReference type="Proteomes" id="UP000792220"/>
    </source>
</evidence>
<dbReference type="GeneID" id="15613142"/>
<organism evidence="2 3">
    <name type="scientific">Choristoneura biennis entomopoxvirus</name>
    <name type="common">CbEPV</name>
    <dbReference type="NCBI Taxonomy" id="10288"/>
    <lineage>
        <taxon>Viruses</taxon>
        <taxon>Varidnaviria</taxon>
        <taxon>Bamfordvirae</taxon>
        <taxon>Nucleocytoviricota</taxon>
        <taxon>Pokkesviricetes</taxon>
        <taxon>Chitovirales</taxon>
        <taxon>Poxviridae</taxon>
        <taxon>Entomopoxvirinae</taxon>
        <taxon>Betaentomopoxvirus</taxon>
        <taxon>Betaentomopoxvirus cbiennis</taxon>
    </lineage>
</organism>
<feature type="region of interest" description="Disordered" evidence="1">
    <location>
        <begin position="77"/>
        <end position="145"/>
    </location>
</feature>